<evidence type="ECO:0000313" key="2">
    <source>
        <dbReference type="Proteomes" id="UP000790580"/>
    </source>
</evidence>
<comment type="caution">
    <text evidence="1">The sequence shown here is derived from an EMBL/GenBank/DDBJ whole genome shotgun (WGS) entry which is preliminary data.</text>
</comment>
<dbReference type="PANTHER" id="PTHR34796:SF1">
    <property type="entry name" value="EXPRESSED PROTEIN"/>
    <property type="match status" value="1"/>
</dbReference>
<keyword evidence="2" id="KW-1185">Reference proteome</keyword>
<proteinExistence type="predicted"/>
<dbReference type="Gene3D" id="1.10.3450.10">
    <property type="entry name" value="TTHA0068-like"/>
    <property type="match status" value="1"/>
</dbReference>
<gene>
    <name evidence="1" type="ORF">KS407_21570</name>
</gene>
<dbReference type="Proteomes" id="UP000790580">
    <property type="component" value="Unassembled WGS sequence"/>
</dbReference>
<dbReference type="SUPFAM" id="SSF140663">
    <property type="entry name" value="TTHA0068-like"/>
    <property type="match status" value="1"/>
</dbReference>
<dbReference type="InterPro" id="IPR005500">
    <property type="entry name" value="DUF309"/>
</dbReference>
<name>A0ABS6K2D9_9BACI</name>
<accession>A0ABS6K2D9</accession>
<dbReference type="InterPro" id="IPR023203">
    <property type="entry name" value="TTHA0068_sf"/>
</dbReference>
<evidence type="ECO:0000313" key="1">
    <source>
        <dbReference type="EMBL" id="MBU9724017.1"/>
    </source>
</evidence>
<reference evidence="1 2" key="1">
    <citation type="submission" date="2021-06" db="EMBL/GenBank/DDBJ databases">
        <title>Bacillus sp. RD4P76, an endophyte from a halophyte.</title>
        <authorList>
            <person name="Sun J.-Q."/>
        </authorList>
    </citation>
    <scope>NUCLEOTIDE SEQUENCE [LARGE SCALE GENOMIC DNA]</scope>
    <source>
        <strain evidence="1 2">JCM 17098</strain>
    </source>
</reference>
<dbReference type="RefSeq" id="WP_088075023.1">
    <property type="nucleotide sequence ID" value="NZ_JAHQCR010000088.1"/>
</dbReference>
<sequence length="173" mass="20897">MNYPKAYIDYLLEFHGTRDYFECHEIMEEYWKKNKEKHWHTLIQLAVAIYHERQLNHTGSLRLYRKVLAALRNNPTPLENIAIDVEVLETTVKARIKNILEDGPYTTMNLPLTDESLVDLCKERCNQENVSWCSEEDFHDFDLIHRHKRRDRSEVIEERLRSLKEKRRERKGN</sequence>
<protein>
    <submittedName>
        <fullName evidence="1">DUF309 domain-containing protein</fullName>
    </submittedName>
</protein>
<dbReference type="Pfam" id="PF03745">
    <property type="entry name" value="DUF309"/>
    <property type="match status" value="1"/>
</dbReference>
<dbReference type="EMBL" id="JAHQCR010000088">
    <property type="protein sequence ID" value="MBU9724017.1"/>
    <property type="molecule type" value="Genomic_DNA"/>
</dbReference>
<organism evidence="1 2">
    <name type="scientific">Evansella alkalicola</name>
    <dbReference type="NCBI Taxonomy" id="745819"/>
    <lineage>
        <taxon>Bacteria</taxon>
        <taxon>Bacillati</taxon>
        <taxon>Bacillota</taxon>
        <taxon>Bacilli</taxon>
        <taxon>Bacillales</taxon>
        <taxon>Bacillaceae</taxon>
        <taxon>Evansella</taxon>
    </lineage>
</organism>
<dbReference type="PANTHER" id="PTHR34796">
    <property type="entry name" value="EXPRESSED PROTEIN"/>
    <property type="match status" value="1"/>
</dbReference>